<keyword evidence="2" id="KW-1185">Reference proteome</keyword>
<dbReference type="Proteomes" id="UP001163603">
    <property type="component" value="Chromosome 14"/>
</dbReference>
<reference evidence="2" key="1">
    <citation type="journal article" date="2023" name="G3 (Bethesda)">
        <title>Genome assembly and association tests identify interacting loci associated with vigor, precocity, and sex in interspecific pistachio rootstocks.</title>
        <authorList>
            <person name="Palmer W."/>
            <person name="Jacygrad E."/>
            <person name="Sagayaradj S."/>
            <person name="Cavanaugh K."/>
            <person name="Han R."/>
            <person name="Bertier L."/>
            <person name="Beede B."/>
            <person name="Kafkas S."/>
            <person name="Golino D."/>
            <person name="Preece J."/>
            <person name="Michelmore R."/>
        </authorList>
    </citation>
    <scope>NUCLEOTIDE SEQUENCE [LARGE SCALE GENOMIC DNA]</scope>
</reference>
<dbReference type="EMBL" id="CM047749">
    <property type="protein sequence ID" value="KAJ0010868.1"/>
    <property type="molecule type" value="Genomic_DNA"/>
</dbReference>
<evidence type="ECO:0000313" key="2">
    <source>
        <dbReference type="Proteomes" id="UP001163603"/>
    </source>
</evidence>
<gene>
    <name evidence="1" type="ORF">Pint_34618</name>
</gene>
<sequence>MKMGLCSASWKVLLLLLVCVCRSGARKMKEESWKELGDSHQQNRKVPDESDYPVVDHHKIHPKEAIDPLSHMDHIDPSVRLFFKMNDLKLANIIPTYLPETDPSNSPHLFSREEADTIPFSLKDLPYLLDSFSYTHDSPQAKAMEDALRIVFGLKTDFEVLSTTHLIKSTATFQNYTILEEPKEISSPKMVACHTMPYPYAIFYCHGRTDNKLFKVSLGAEDGDRVEAVAVCHMDTSHWSPDHISFRLLGTKPGFDSHVCHFFPTDNLVFVQKSTL</sequence>
<name>A0ACC0X618_9ROSI</name>
<proteinExistence type="predicted"/>
<organism evidence="1 2">
    <name type="scientific">Pistacia integerrima</name>
    <dbReference type="NCBI Taxonomy" id="434235"/>
    <lineage>
        <taxon>Eukaryota</taxon>
        <taxon>Viridiplantae</taxon>
        <taxon>Streptophyta</taxon>
        <taxon>Embryophyta</taxon>
        <taxon>Tracheophyta</taxon>
        <taxon>Spermatophyta</taxon>
        <taxon>Magnoliopsida</taxon>
        <taxon>eudicotyledons</taxon>
        <taxon>Gunneridae</taxon>
        <taxon>Pentapetalae</taxon>
        <taxon>rosids</taxon>
        <taxon>malvids</taxon>
        <taxon>Sapindales</taxon>
        <taxon>Anacardiaceae</taxon>
        <taxon>Pistacia</taxon>
    </lineage>
</organism>
<accession>A0ACC0X618</accession>
<comment type="caution">
    <text evidence="1">The sequence shown here is derived from an EMBL/GenBank/DDBJ whole genome shotgun (WGS) entry which is preliminary data.</text>
</comment>
<evidence type="ECO:0000313" key="1">
    <source>
        <dbReference type="EMBL" id="KAJ0010868.1"/>
    </source>
</evidence>
<protein>
    <submittedName>
        <fullName evidence="1">Uncharacterized protein</fullName>
    </submittedName>
</protein>